<dbReference type="OMA" id="KCYERRF"/>
<reference evidence="2 3" key="1">
    <citation type="journal article" date="2018" name="Nat. Genet.">
        <title>The Rosa genome provides new insights in the design of modern roses.</title>
        <authorList>
            <person name="Bendahmane M."/>
        </authorList>
    </citation>
    <scope>NUCLEOTIDE SEQUENCE [LARGE SCALE GENOMIC DNA]</scope>
    <source>
        <strain evidence="3">cv. Old Blush</strain>
    </source>
</reference>
<dbReference type="Pfam" id="PF06881">
    <property type="entry name" value="Elongin_A"/>
    <property type="match status" value="1"/>
</dbReference>
<accession>A0A2P6SJK3</accession>
<dbReference type="Gene3D" id="6.10.250.3180">
    <property type="match status" value="1"/>
</dbReference>
<organism evidence="2 3">
    <name type="scientific">Rosa chinensis</name>
    <name type="common">China rose</name>
    <dbReference type="NCBI Taxonomy" id="74649"/>
    <lineage>
        <taxon>Eukaryota</taxon>
        <taxon>Viridiplantae</taxon>
        <taxon>Streptophyta</taxon>
        <taxon>Embryophyta</taxon>
        <taxon>Tracheophyta</taxon>
        <taxon>Spermatophyta</taxon>
        <taxon>Magnoliopsida</taxon>
        <taxon>eudicotyledons</taxon>
        <taxon>Gunneridae</taxon>
        <taxon>Pentapetalae</taxon>
        <taxon>rosids</taxon>
        <taxon>fabids</taxon>
        <taxon>Rosales</taxon>
        <taxon>Rosaceae</taxon>
        <taxon>Rosoideae</taxon>
        <taxon>Rosoideae incertae sedis</taxon>
        <taxon>Rosa</taxon>
    </lineage>
</organism>
<dbReference type="STRING" id="74649.A0A2P6SJK3"/>
<dbReference type="GO" id="GO:0070449">
    <property type="term" value="C:elongin complex"/>
    <property type="evidence" value="ECO:0007669"/>
    <property type="project" value="InterPro"/>
</dbReference>
<comment type="caution">
    <text evidence="2">The sequence shown here is derived from an EMBL/GenBank/DDBJ whole genome shotgun (WGS) entry which is preliminary data.</text>
</comment>
<protein>
    <submittedName>
        <fullName evidence="2">Putative RNA polymerase II transcription factor SIII, subunit A</fullName>
    </submittedName>
</protein>
<gene>
    <name evidence="2" type="ORF">RchiOBHm_Chr1g0363891</name>
</gene>
<dbReference type="Proteomes" id="UP000238479">
    <property type="component" value="Chromosome 1"/>
</dbReference>
<keyword evidence="3" id="KW-1185">Reference proteome</keyword>
<evidence type="ECO:0000256" key="1">
    <source>
        <dbReference type="SAM" id="MobiDB-lite"/>
    </source>
</evidence>
<dbReference type="InterPro" id="IPR010684">
    <property type="entry name" value="RNA_pol_II_trans_fac_SIII_A"/>
</dbReference>
<evidence type="ECO:0000313" key="2">
    <source>
        <dbReference type="EMBL" id="PRQ58860.1"/>
    </source>
</evidence>
<evidence type="ECO:0000313" key="3">
    <source>
        <dbReference type="Proteomes" id="UP000238479"/>
    </source>
</evidence>
<sequence>MEKGRLIRLNDHWVSIAIDNLDSFGDVGYLDFEFLDQVLPHCSKDQLIHIEKSTKAVNLTPITNKLWKRFFEREFGGKATDEVIQKMKIKKMSFKWSELYQAKSKRMEEDEKEVGERLKKLYEKEAARKQSRQVKVLDKVPPSSSSNKRTGSKKESKLMSKLRKHHLNCLEVRNNEAMKMKRTAAKFSGLIRKSRTTSIQAMNVF</sequence>
<feature type="region of interest" description="Disordered" evidence="1">
    <location>
        <begin position="130"/>
        <end position="160"/>
    </location>
</feature>
<dbReference type="GO" id="GO:0006368">
    <property type="term" value="P:transcription elongation by RNA polymerase II"/>
    <property type="evidence" value="ECO:0007669"/>
    <property type="project" value="InterPro"/>
</dbReference>
<dbReference type="Gramene" id="PRQ58860">
    <property type="protein sequence ID" value="PRQ58860"/>
    <property type="gene ID" value="RchiOBHm_Chr1g0363891"/>
</dbReference>
<proteinExistence type="predicted"/>
<name>A0A2P6SJK3_ROSCH</name>
<dbReference type="EMBL" id="PDCK01000039">
    <property type="protein sequence ID" value="PRQ58860.1"/>
    <property type="molecule type" value="Genomic_DNA"/>
</dbReference>
<dbReference type="PANTHER" id="PTHR47543">
    <property type="entry name" value="OS08G0169600 PROTEIN"/>
    <property type="match status" value="1"/>
</dbReference>
<dbReference type="PANTHER" id="PTHR47543:SF2">
    <property type="entry name" value="RNA POLYMERASE II TRANSCRIPTION FACTOR SIII SUBUNIT A"/>
    <property type="match status" value="1"/>
</dbReference>
<dbReference type="AlphaFoldDB" id="A0A2P6SJK3"/>